<evidence type="ECO:0000256" key="2">
    <source>
        <dbReference type="ARBA" id="ARBA00023015"/>
    </source>
</evidence>
<dbReference type="STRING" id="326424.FRAAL4759"/>
<dbReference type="Pfam" id="PF03466">
    <property type="entry name" value="LysR_substrate"/>
    <property type="match status" value="1"/>
</dbReference>
<dbReference type="InterPro" id="IPR036390">
    <property type="entry name" value="WH_DNA-bd_sf"/>
</dbReference>
<dbReference type="InterPro" id="IPR000847">
    <property type="entry name" value="LysR_HTH_N"/>
</dbReference>
<dbReference type="CDD" id="cd05466">
    <property type="entry name" value="PBP2_LTTR_substrate"/>
    <property type="match status" value="1"/>
</dbReference>
<dbReference type="PRINTS" id="PR00039">
    <property type="entry name" value="HTHLYSR"/>
</dbReference>
<organism evidence="6 7">
    <name type="scientific">Frankia alni (strain DSM 45986 / CECT 9034 / ACN14a)</name>
    <dbReference type="NCBI Taxonomy" id="326424"/>
    <lineage>
        <taxon>Bacteria</taxon>
        <taxon>Bacillati</taxon>
        <taxon>Actinomycetota</taxon>
        <taxon>Actinomycetes</taxon>
        <taxon>Frankiales</taxon>
        <taxon>Frankiaceae</taxon>
        <taxon>Frankia</taxon>
    </lineage>
</organism>
<evidence type="ECO:0000256" key="3">
    <source>
        <dbReference type="ARBA" id="ARBA00023125"/>
    </source>
</evidence>
<evidence type="ECO:0000313" key="6">
    <source>
        <dbReference type="EMBL" id="CAJ63400.1"/>
    </source>
</evidence>
<comment type="similarity">
    <text evidence="1">Belongs to the LysR transcriptional regulatory family.</text>
</comment>
<gene>
    <name evidence="6" type="ordered locus">FRAAL4759</name>
</gene>
<dbReference type="AlphaFoldDB" id="Q0RGI7"/>
<evidence type="ECO:0000259" key="5">
    <source>
        <dbReference type="PROSITE" id="PS50931"/>
    </source>
</evidence>
<sequence>MVGFDSGRPSWSVGPDMEIGQLRAFVAVAEEGHVGRAATRLHLTPSPVSRSIRALEHELGVELFARGHHSLELTEAGRAALPPIEAALRSLEEARFAARQAAGQLPPLRLGSTHFAPPHIVDRVAATLTSFLTGAPGQTPTPGSDVPDGARSGLAELVHSPSSELLATLALGELDLALVHLPVDDPSLAVLPLVTYRFRVAMRADDELATRTCLYLADLRDREILLTPTRLQPTAMRRLRDRLEQDGHAHVVTMREQDLLALANTIRRSRQLTLTGSANSGPAGRVFTDPAFALVPLAPGEIDFQLGLAWSRATASRDSRISAAVDHLRATIPPR</sequence>
<dbReference type="EMBL" id="CT573213">
    <property type="protein sequence ID" value="CAJ63400.1"/>
    <property type="molecule type" value="Genomic_DNA"/>
</dbReference>
<evidence type="ECO:0000313" key="7">
    <source>
        <dbReference type="Proteomes" id="UP000000657"/>
    </source>
</evidence>
<dbReference type="HOGENOM" id="CLU_039613_6_4_11"/>
<dbReference type="Pfam" id="PF00126">
    <property type="entry name" value="HTH_1"/>
    <property type="match status" value="1"/>
</dbReference>
<dbReference type="Gene3D" id="1.10.10.10">
    <property type="entry name" value="Winged helix-like DNA-binding domain superfamily/Winged helix DNA-binding domain"/>
    <property type="match status" value="1"/>
</dbReference>
<accession>Q0RGI7</accession>
<feature type="domain" description="HTH lysR-type" evidence="5">
    <location>
        <begin position="17"/>
        <end position="74"/>
    </location>
</feature>
<dbReference type="Proteomes" id="UP000000657">
    <property type="component" value="Chromosome"/>
</dbReference>
<keyword evidence="4" id="KW-0804">Transcription</keyword>
<name>Q0RGI7_FRAAA</name>
<protein>
    <recommendedName>
        <fullName evidence="5">HTH lysR-type domain-containing protein</fullName>
    </recommendedName>
</protein>
<dbReference type="InterPro" id="IPR005119">
    <property type="entry name" value="LysR_subst-bd"/>
</dbReference>
<dbReference type="PANTHER" id="PTHR30346:SF17">
    <property type="entry name" value="LYSR FAMILY TRANSCRIPTIONAL REGULATOR"/>
    <property type="match status" value="1"/>
</dbReference>
<evidence type="ECO:0000256" key="1">
    <source>
        <dbReference type="ARBA" id="ARBA00009437"/>
    </source>
</evidence>
<reference evidence="6 7" key="1">
    <citation type="journal article" date="2007" name="Genome Res.">
        <title>Genome characteristics of facultatively symbiotic Frankia sp. strains reflect host range and host plant biogeography.</title>
        <authorList>
            <person name="Normand P."/>
            <person name="Lapierre P."/>
            <person name="Tisa L.S."/>
            <person name="Gogarten J.P."/>
            <person name="Alloisio N."/>
            <person name="Bagnarol E."/>
            <person name="Bassi C.A."/>
            <person name="Berry A.M."/>
            <person name="Bickhart D.M."/>
            <person name="Choisne N."/>
            <person name="Couloux A."/>
            <person name="Cournoyer B."/>
            <person name="Cruveiller S."/>
            <person name="Daubin V."/>
            <person name="Demange N."/>
            <person name="Francino M.P."/>
            <person name="Goltsman E."/>
            <person name="Huang Y."/>
            <person name="Kopp O.R."/>
            <person name="Labarre L."/>
            <person name="Lapidus A."/>
            <person name="Lavire C."/>
            <person name="Marechal J."/>
            <person name="Martinez M."/>
            <person name="Mastronunzio J.E."/>
            <person name="Mullin B.C."/>
            <person name="Niemann J."/>
            <person name="Pujic P."/>
            <person name="Rawnsley T."/>
            <person name="Rouy Z."/>
            <person name="Schenowitz C."/>
            <person name="Sellstedt A."/>
            <person name="Tavares F."/>
            <person name="Tomkins J.P."/>
            <person name="Vallenet D."/>
            <person name="Valverde C."/>
            <person name="Wall L.G."/>
            <person name="Wang Y."/>
            <person name="Medigue C."/>
            <person name="Benson D.R."/>
        </authorList>
    </citation>
    <scope>NUCLEOTIDE SEQUENCE [LARGE SCALE GENOMIC DNA]</scope>
    <source>
        <strain evidence="7">DSM 45986 / CECT 9034 / ACN14a</strain>
    </source>
</reference>
<dbReference type="GO" id="GO:0003677">
    <property type="term" value="F:DNA binding"/>
    <property type="evidence" value="ECO:0007669"/>
    <property type="project" value="UniProtKB-KW"/>
</dbReference>
<evidence type="ECO:0000256" key="4">
    <source>
        <dbReference type="ARBA" id="ARBA00023163"/>
    </source>
</evidence>
<dbReference type="PROSITE" id="PS50931">
    <property type="entry name" value="HTH_LYSR"/>
    <property type="match status" value="1"/>
</dbReference>
<dbReference type="FunFam" id="1.10.10.10:FF:000001">
    <property type="entry name" value="LysR family transcriptional regulator"/>
    <property type="match status" value="1"/>
</dbReference>
<dbReference type="eggNOG" id="COG0583">
    <property type="taxonomic scope" value="Bacteria"/>
</dbReference>
<dbReference type="KEGG" id="fal:FRAAL4759"/>
<dbReference type="SUPFAM" id="SSF46785">
    <property type="entry name" value="Winged helix' DNA-binding domain"/>
    <property type="match status" value="1"/>
</dbReference>
<dbReference type="PANTHER" id="PTHR30346">
    <property type="entry name" value="TRANSCRIPTIONAL DUAL REGULATOR HCAR-RELATED"/>
    <property type="match status" value="1"/>
</dbReference>
<dbReference type="GO" id="GO:0003700">
    <property type="term" value="F:DNA-binding transcription factor activity"/>
    <property type="evidence" value="ECO:0007669"/>
    <property type="project" value="InterPro"/>
</dbReference>
<dbReference type="InterPro" id="IPR036388">
    <property type="entry name" value="WH-like_DNA-bd_sf"/>
</dbReference>
<keyword evidence="2" id="KW-0805">Transcription regulation</keyword>
<dbReference type="GO" id="GO:0032993">
    <property type="term" value="C:protein-DNA complex"/>
    <property type="evidence" value="ECO:0007669"/>
    <property type="project" value="TreeGrafter"/>
</dbReference>
<dbReference type="Gene3D" id="3.40.190.290">
    <property type="match status" value="1"/>
</dbReference>
<proteinExistence type="inferred from homology"/>
<keyword evidence="7" id="KW-1185">Reference proteome</keyword>
<keyword evidence="3" id="KW-0238">DNA-binding</keyword>
<dbReference type="SUPFAM" id="SSF53850">
    <property type="entry name" value="Periplasmic binding protein-like II"/>
    <property type="match status" value="1"/>
</dbReference>